<evidence type="ECO:0000313" key="1">
    <source>
        <dbReference type="EMBL" id="SFP00091.1"/>
    </source>
</evidence>
<keyword evidence="2" id="KW-1185">Reference proteome</keyword>
<dbReference type="AlphaFoldDB" id="A0A662ZF73"/>
<dbReference type="OrthoDB" id="9799109at2"/>
<gene>
    <name evidence="1" type="ORF">SAMN02910344_00124</name>
</gene>
<accession>A0A662ZF73</accession>
<dbReference type="EMBL" id="FOXF01000002">
    <property type="protein sequence ID" value="SFP00091.1"/>
    <property type="molecule type" value="Genomic_DNA"/>
</dbReference>
<organism evidence="1 2">
    <name type="scientific">Ruminobacter amylophilus</name>
    <dbReference type="NCBI Taxonomy" id="867"/>
    <lineage>
        <taxon>Bacteria</taxon>
        <taxon>Pseudomonadati</taxon>
        <taxon>Pseudomonadota</taxon>
        <taxon>Gammaproteobacteria</taxon>
        <taxon>Aeromonadales</taxon>
        <taxon>Succinivibrionaceae</taxon>
        <taxon>Ruminobacter</taxon>
    </lineage>
</organism>
<reference evidence="1 2" key="1">
    <citation type="submission" date="2016-10" db="EMBL/GenBank/DDBJ databases">
        <authorList>
            <person name="Varghese N."/>
            <person name="Submissions S."/>
        </authorList>
    </citation>
    <scope>NUCLEOTIDE SEQUENCE [LARGE SCALE GENOMIC DNA]</scope>
    <source>
        <strain evidence="1 2">DSM 1361</strain>
    </source>
</reference>
<name>A0A662ZF73_9GAMM</name>
<sequence length="80" mass="9279">MGLFDSLFARRRIKQTPYDPKIEEPVLRIGICTGEKVAGFSNLRNGHFREVMLITSDKELDEFCRRYDVDRKSIKEITAG</sequence>
<dbReference type="Proteomes" id="UP000243745">
    <property type="component" value="Unassembled WGS sequence"/>
</dbReference>
<evidence type="ECO:0008006" key="3">
    <source>
        <dbReference type="Google" id="ProtNLM"/>
    </source>
</evidence>
<evidence type="ECO:0000313" key="2">
    <source>
        <dbReference type="Proteomes" id="UP000243745"/>
    </source>
</evidence>
<protein>
    <recommendedName>
        <fullName evidence="3">Aspartate dehydrogenase</fullName>
    </recommendedName>
</protein>
<proteinExistence type="predicted"/>